<evidence type="ECO:0000256" key="3">
    <source>
        <dbReference type="ARBA" id="ARBA00022519"/>
    </source>
</evidence>
<dbReference type="InterPro" id="IPR051800">
    <property type="entry name" value="PqiA-PqiB_transport"/>
</dbReference>
<name>A0ABV7HVN0_9GAMM</name>
<dbReference type="Proteomes" id="UP001595548">
    <property type="component" value="Unassembled WGS sequence"/>
</dbReference>
<evidence type="ECO:0000256" key="6">
    <source>
        <dbReference type="ARBA" id="ARBA00023136"/>
    </source>
</evidence>
<feature type="transmembrane region" description="Helical" evidence="7">
    <location>
        <begin position="47"/>
        <end position="71"/>
    </location>
</feature>
<feature type="transmembrane region" description="Helical" evidence="7">
    <location>
        <begin position="141"/>
        <end position="161"/>
    </location>
</feature>
<evidence type="ECO:0000256" key="5">
    <source>
        <dbReference type="ARBA" id="ARBA00022989"/>
    </source>
</evidence>
<reference evidence="9" key="1">
    <citation type="journal article" date="2019" name="Int. J. Syst. Evol. Microbiol.">
        <title>The Global Catalogue of Microorganisms (GCM) 10K type strain sequencing project: providing services to taxonomists for standard genome sequencing and annotation.</title>
        <authorList>
            <consortium name="The Broad Institute Genomics Platform"/>
            <consortium name="The Broad Institute Genome Sequencing Center for Infectious Disease"/>
            <person name="Wu L."/>
            <person name="Ma J."/>
        </authorList>
    </citation>
    <scope>NUCLEOTIDE SEQUENCE [LARGE SCALE GENOMIC DNA]</scope>
    <source>
        <strain evidence="9">KCTC 52141</strain>
    </source>
</reference>
<sequence>MRAIDHQICRCAVCGKLAYKRTSRISVCPRCHTPLHQREPGSVSRTWALLITAIVVFIPANLYPIMTVAQLDNKTPSTILAGVINLAAHDMLPIAIVVFIASIAVPLFKLLGIAVLLIAVQRGKKINPHQATFMYRFIELIGRWSMLDLFVISILVTLVSFGKIASIEPNVGATAFGAVVVLTLLAAKSFDPRLIWDLQEPDYD</sequence>
<keyword evidence="5 7" id="KW-1133">Transmembrane helix</keyword>
<dbReference type="PANTHER" id="PTHR30462:SF3">
    <property type="entry name" value="INTERMEMBRANE TRANSPORT PROTEIN PQIA"/>
    <property type="match status" value="1"/>
</dbReference>
<keyword evidence="4 7" id="KW-0812">Transmembrane</keyword>
<dbReference type="EMBL" id="JBHRTL010000006">
    <property type="protein sequence ID" value="MFC3155722.1"/>
    <property type="molecule type" value="Genomic_DNA"/>
</dbReference>
<gene>
    <name evidence="8" type="ORF">ACFOEB_10970</name>
</gene>
<evidence type="ECO:0000256" key="2">
    <source>
        <dbReference type="ARBA" id="ARBA00022475"/>
    </source>
</evidence>
<dbReference type="PANTHER" id="PTHR30462">
    <property type="entry name" value="INTERMEMBRANE TRANSPORT PROTEIN PQIB-RELATED"/>
    <property type="match status" value="1"/>
</dbReference>
<dbReference type="Pfam" id="PF04403">
    <property type="entry name" value="PqiA"/>
    <property type="match status" value="1"/>
</dbReference>
<keyword evidence="3" id="KW-0997">Cell inner membrane</keyword>
<dbReference type="RefSeq" id="WP_382416584.1">
    <property type="nucleotide sequence ID" value="NZ_AP031500.1"/>
</dbReference>
<comment type="caution">
    <text evidence="8">The sequence shown here is derived from an EMBL/GenBank/DDBJ whole genome shotgun (WGS) entry which is preliminary data.</text>
</comment>
<evidence type="ECO:0000256" key="7">
    <source>
        <dbReference type="SAM" id="Phobius"/>
    </source>
</evidence>
<keyword evidence="9" id="KW-1185">Reference proteome</keyword>
<comment type="subcellular location">
    <subcellularLocation>
        <location evidence="1">Cell inner membrane</location>
    </subcellularLocation>
</comment>
<dbReference type="InterPro" id="IPR007498">
    <property type="entry name" value="PqiA-like"/>
</dbReference>
<protein>
    <submittedName>
        <fullName evidence="8">Paraquat-inducible protein A</fullName>
    </submittedName>
</protein>
<keyword evidence="6 7" id="KW-0472">Membrane</keyword>
<evidence type="ECO:0000313" key="8">
    <source>
        <dbReference type="EMBL" id="MFC3155722.1"/>
    </source>
</evidence>
<evidence type="ECO:0000256" key="4">
    <source>
        <dbReference type="ARBA" id="ARBA00022692"/>
    </source>
</evidence>
<accession>A0ABV7HVN0</accession>
<feature type="transmembrane region" description="Helical" evidence="7">
    <location>
        <begin position="167"/>
        <end position="187"/>
    </location>
</feature>
<evidence type="ECO:0000256" key="1">
    <source>
        <dbReference type="ARBA" id="ARBA00004533"/>
    </source>
</evidence>
<organism evidence="8 9">
    <name type="scientific">Gilvimarinus japonicus</name>
    <dbReference type="NCBI Taxonomy" id="1796469"/>
    <lineage>
        <taxon>Bacteria</taxon>
        <taxon>Pseudomonadati</taxon>
        <taxon>Pseudomonadota</taxon>
        <taxon>Gammaproteobacteria</taxon>
        <taxon>Cellvibrionales</taxon>
        <taxon>Cellvibrionaceae</taxon>
        <taxon>Gilvimarinus</taxon>
    </lineage>
</organism>
<keyword evidence="2" id="KW-1003">Cell membrane</keyword>
<evidence type="ECO:0000313" key="9">
    <source>
        <dbReference type="Proteomes" id="UP001595548"/>
    </source>
</evidence>
<feature type="transmembrane region" description="Helical" evidence="7">
    <location>
        <begin position="91"/>
        <end position="120"/>
    </location>
</feature>
<proteinExistence type="predicted"/>